<name>A0ABV0BQ49_9SPHI</name>
<dbReference type="RefSeq" id="WP_346580953.1">
    <property type="nucleotide sequence ID" value="NZ_JBDJLH010000003.1"/>
</dbReference>
<dbReference type="CDD" id="cd05401">
    <property type="entry name" value="NT_GlnE_GlnD_like"/>
    <property type="match status" value="1"/>
</dbReference>
<evidence type="ECO:0000256" key="2">
    <source>
        <dbReference type="PROSITE-ProRule" id="PRU00703"/>
    </source>
</evidence>
<dbReference type="InterPro" id="IPR005105">
    <property type="entry name" value="GlnD_Uridyltrans_N"/>
</dbReference>
<dbReference type="EMBL" id="JBDJNQ010000002">
    <property type="protein sequence ID" value="MEN5376920.1"/>
    <property type="molecule type" value="Genomic_DNA"/>
</dbReference>
<evidence type="ECO:0000313" key="5">
    <source>
        <dbReference type="EMBL" id="MEN5376920.1"/>
    </source>
</evidence>
<dbReference type="Gene3D" id="2.60.120.10">
    <property type="entry name" value="Jelly Rolls"/>
    <property type="match status" value="1"/>
</dbReference>
<organism evidence="5 6">
    <name type="scientific">Sphingobacterium kitahiroshimense</name>
    <dbReference type="NCBI Taxonomy" id="470446"/>
    <lineage>
        <taxon>Bacteria</taxon>
        <taxon>Pseudomonadati</taxon>
        <taxon>Bacteroidota</taxon>
        <taxon>Sphingobacteriia</taxon>
        <taxon>Sphingobacteriales</taxon>
        <taxon>Sphingobacteriaceae</taxon>
        <taxon>Sphingobacterium</taxon>
    </lineage>
</organism>
<dbReference type="InterPro" id="IPR018490">
    <property type="entry name" value="cNMP-bd_dom_sf"/>
</dbReference>
<dbReference type="SUPFAM" id="SSF51206">
    <property type="entry name" value="cAMP-binding domain-like"/>
    <property type="match status" value="1"/>
</dbReference>
<protein>
    <submittedName>
        <fullName evidence="5">DUF294 nucleotidyltransferase-like domain-containing protein</fullName>
    </submittedName>
</protein>
<feature type="domain" description="Cyclic nucleotide-binding" evidence="3">
    <location>
        <begin position="16"/>
        <end position="138"/>
    </location>
</feature>
<dbReference type="InterPro" id="IPR046342">
    <property type="entry name" value="CBS_dom_sf"/>
</dbReference>
<comment type="caution">
    <text evidence="5">The sequence shown here is derived from an EMBL/GenBank/DDBJ whole genome shotgun (WGS) entry which is preliminary data.</text>
</comment>
<proteinExistence type="predicted"/>
<keyword evidence="1" id="KW-0677">Repeat</keyword>
<reference evidence="5 6" key="1">
    <citation type="submission" date="2024-04" db="EMBL/GenBank/DDBJ databases">
        <title>WGS of bacteria from Torrens River.</title>
        <authorList>
            <person name="Wyrsch E.R."/>
            <person name="Drigo B."/>
        </authorList>
    </citation>
    <scope>NUCLEOTIDE SEQUENCE [LARGE SCALE GENOMIC DNA]</scope>
    <source>
        <strain evidence="5 6">TWI391</strain>
    </source>
</reference>
<dbReference type="InterPro" id="IPR000595">
    <property type="entry name" value="cNMP-bd_dom"/>
</dbReference>
<gene>
    <name evidence="5" type="ORF">ABE541_06570</name>
</gene>
<dbReference type="SUPFAM" id="SSF54631">
    <property type="entry name" value="CBS-domain pair"/>
    <property type="match status" value="1"/>
</dbReference>
<dbReference type="InterPro" id="IPR000644">
    <property type="entry name" value="CBS_dom"/>
</dbReference>
<dbReference type="InterPro" id="IPR051462">
    <property type="entry name" value="CBS_domain-containing"/>
</dbReference>
<dbReference type="Pfam" id="PF03445">
    <property type="entry name" value="DUF294"/>
    <property type="match status" value="1"/>
</dbReference>
<sequence length="637" mass="73478">MHNSEIILSLLKTTAPFHVLQESVQKSLVDLMTKCTFSKEELIYRQGITDIDGVDLIYNGQYETFFLDNMENKRSIEIHENPYCFGGISVLLNRKKALKSVMVKKGTIIYRLPRKDFFELCNANEEFFHFFTNAFGRKMLEEEFSHFVKSPASFEESYYAADQLYSRKIDNIIYKDIVSTDYNTPIYEAAKIMSSNKVSCIFIMEKDKIVGYATDITLRDNVIAKQIQADKAIGTVMDNPIVSISNQAILYEAVLMMFRTKTKYLLVEKDGEYVGFLSRNRLLSEQGQSPLVFIQSVKLAESLTELKDKWDNVPKIINQLLGRGVNAAVANQVITMIADTIAIKVIEKTIHNMGPPPAKFVFMVTGSEGRKEQTLKTDQDNAIIYEDKANEQREYVRDYFLKFANQVSDDLNKIGFVYCTGGYMASNPAWTHSLSHWKNNYKSWIEDTIPENAIKFSTFFDCRRLYGDQEIIDELKSFLNHELQKPNERFFSFIAKNALQYEPPLTFFNAIKTQTIGTSEFLNIKKAMNPIVDLVRVYALKNRIYEENTGVRLKKLVEIGVFTQSQYEELSQSYYYLMALRLKNQANQIITIKSNPDNYIRIDSLTKIEKATLKEIFKTISNFQLGIKFKFTNNLLG</sequence>
<dbReference type="PANTHER" id="PTHR48108">
    <property type="entry name" value="CBS DOMAIN-CONTAINING PROTEIN CBSX2, CHLOROPLASTIC"/>
    <property type="match status" value="1"/>
</dbReference>
<dbReference type="PROSITE" id="PS50042">
    <property type="entry name" value="CNMP_BINDING_3"/>
    <property type="match status" value="1"/>
</dbReference>
<accession>A0ABV0BQ49</accession>
<dbReference type="InterPro" id="IPR018821">
    <property type="entry name" value="DUF294_put_nucleoTrafse_sb-bd"/>
</dbReference>
<dbReference type="Proteomes" id="UP001409291">
    <property type="component" value="Unassembled WGS sequence"/>
</dbReference>
<dbReference type="Gene3D" id="3.10.580.10">
    <property type="entry name" value="CBS-domain"/>
    <property type="match status" value="1"/>
</dbReference>
<dbReference type="PANTHER" id="PTHR48108:SF34">
    <property type="entry name" value="CBS DOMAIN-CONTAINING PROTEIN YHCV"/>
    <property type="match status" value="1"/>
</dbReference>
<dbReference type="Pfam" id="PF10335">
    <property type="entry name" value="DUF294_C"/>
    <property type="match status" value="1"/>
</dbReference>
<dbReference type="InterPro" id="IPR014710">
    <property type="entry name" value="RmlC-like_jellyroll"/>
</dbReference>
<dbReference type="Pfam" id="PF00571">
    <property type="entry name" value="CBS"/>
    <property type="match status" value="2"/>
</dbReference>
<evidence type="ECO:0000259" key="3">
    <source>
        <dbReference type="PROSITE" id="PS50042"/>
    </source>
</evidence>
<evidence type="ECO:0000259" key="4">
    <source>
        <dbReference type="PROSITE" id="PS51371"/>
    </source>
</evidence>
<feature type="domain" description="CBS" evidence="4">
    <location>
        <begin position="237"/>
        <end position="293"/>
    </location>
</feature>
<evidence type="ECO:0000313" key="6">
    <source>
        <dbReference type="Proteomes" id="UP001409291"/>
    </source>
</evidence>
<keyword evidence="2" id="KW-0129">CBS domain</keyword>
<keyword evidence="6" id="KW-1185">Reference proteome</keyword>
<evidence type="ECO:0000256" key="1">
    <source>
        <dbReference type="ARBA" id="ARBA00022737"/>
    </source>
</evidence>
<dbReference type="PROSITE" id="PS51371">
    <property type="entry name" value="CBS"/>
    <property type="match status" value="1"/>
</dbReference>